<comment type="caution">
    <text evidence="4">The sequence shown here is derived from an EMBL/GenBank/DDBJ whole genome shotgun (WGS) entry which is preliminary data.</text>
</comment>
<keyword evidence="4" id="KW-0689">Ribosomal protein</keyword>
<reference evidence="4 5" key="1">
    <citation type="submission" date="2019-03" db="EMBL/GenBank/DDBJ databases">
        <title>Genomic Encyclopedia of Type Strains, Phase IV (KMG-IV): sequencing the most valuable type-strain genomes for metagenomic binning, comparative biology and taxonomic classification.</title>
        <authorList>
            <person name="Goeker M."/>
        </authorList>
    </citation>
    <scope>NUCLEOTIDE SEQUENCE [LARGE SCALE GENOMIC DNA]</scope>
    <source>
        <strain evidence="4 5">DSM 4868</strain>
    </source>
</reference>
<dbReference type="InterPro" id="IPR050832">
    <property type="entry name" value="Bact_Acetyltransf"/>
</dbReference>
<dbReference type="GO" id="GO:0016747">
    <property type="term" value="F:acyltransferase activity, transferring groups other than amino-acyl groups"/>
    <property type="evidence" value="ECO:0007669"/>
    <property type="project" value="InterPro"/>
</dbReference>
<keyword evidence="5" id="KW-1185">Reference proteome</keyword>
<dbReference type="GO" id="GO:0005840">
    <property type="term" value="C:ribosome"/>
    <property type="evidence" value="ECO:0007669"/>
    <property type="project" value="UniProtKB-KW"/>
</dbReference>
<evidence type="ECO:0000256" key="2">
    <source>
        <dbReference type="ARBA" id="ARBA00023315"/>
    </source>
</evidence>
<dbReference type="EMBL" id="SLWW01000004">
    <property type="protein sequence ID" value="TCO72395.1"/>
    <property type="molecule type" value="Genomic_DNA"/>
</dbReference>
<keyword evidence="4" id="KW-0687">Ribonucleoprotein</keyword>
<sequence length="160" mass="17459">MDKVTIRRPDMDDLERLDRGLRQLSADLGDPYRARADDLRRALTGDRPLAHAVLAEAGGDLAGVAVFSPIFSTIRGAAGLYVSDLWVARAARGRGLGRRLLAGAAAEAARLWDARFLRLVVYDDNPAALRFYRRLGLAADGKEILMTLDESGLDALKGQR</sequence>
<dbReference type="SUPFAM" id="SSF55729">
    <property type="entry name" value="Acyl-CoA N-acyltransferases (Nat)"/>
    <property type="match status" value="1"/>
</dbReference>
<gene>
    <name evidence="4" type="ORF">EV655_10482</name>
</gene>
<evidence type="ECO:0000256" key="1">
    <source>
        <dbReference type="ARBA" id="ARBA00022679"/>
    </source>
</evidence>
<dbReference type="InterPro" id="IPR000182">
    <property type="entry name" value="GNAT_dom"/>
</dbReference>
<proteinExistence type="predicted"/>
<dbReference type="PANTHER" id="PTHR43877:SF2">
    <property type="entry name" value="AMINOALKYLPHOSPHONATE N-ACETYLTRANSFERASE-RELATED"/>
    <property type="match status" value="1"/>
</dbReference>
<organism evidence="4 5">
    <name type="scientific">Rhodovulum euryhalinum</name>
    <dbReference type="NCBI Taxonomy" id="35805"/>
    <lineage>
        <taxon>Bacteria</taxon>
        <taxon>Pseudomonadati</taxon>
        <taxon>Pseudomonadota</taxon>
        <taxon>Alphaproteobacteria</taxon>
        <taxon>Rhodobacterales</taxon>
        <taxon>Paracoccaceae</taxon>
        <taxon>Rhodovulum</taxon>
    </lineage>
</organism>
<dbReference type="AlphaFoldDB" id="A0A4R2L065"/>
<evidence type="ECO:0000313" key="5">
    <source>
        <dbReference type="Proteomes" id="UP000295142"/>
    </source>
</evidence>
<dbReference type="Proteomes" id="UP000295142">
    <property type="component" value="Unassembled WGS sequence"/>
</dbReference>
<dbReference type="RefSeq" id="WP_132542920.1">
    <property type="nucleotide sequence ID" value="NZ_SLWW01000004.1"/>
</dbReference>
<dbReference type="PANTHER" id="PTHR43877">
    <property type="entry name" value="AMINOALKYLPHOSPHONATE N-ACETYLTRANSFERASE-RELATED-RELATED"/>
    <property type="match status" value="1"/>
</dbReference>
<feature type="domain" description="N-acetyltransferase" evidence="3">
    <location>
        <begin position="4"/>
        <end position="159"/>
    </location>
</feature>
<dbReference type="InterPro" id="IPR016181">
    <property type="entry name" value="Acyl_CoA_acyltransferase"/>
</dbReference>
<dbReference type="PROSITE" id="PS51186">
    <property type="entry name" value="GNAT"/>
    <property type="match status" value="1"/>
</dbReference>
<keyword evidence="1" id="KW-0808">Transferase</keyword>
<keyword evidence="2" id="KW-0012">Acyltransferase</keyword>
<dbReference type="Gene3D" id="3.40.630.30">
    <property type="match status" value="1"/>
</dbReference>
<evidence type="ECO:0000313" key="4">
    <source>
        <dbReference type="EMBL" id="TCO72395.1"/>
    </source>
</evidence>
<dbReference type="OrthoDB" id="9805924at2"/>
<name>A0A4R2L065_9RHOB</name>
<evidence type="ECO:0000259" key="3">
    <source>
        <dbReference type="PROSITE" id="PS51186"/>
    </source>
</evidence>
<protein>
    <submittedName>
        <fullName evidence="4">Ribosomal protein S18 acetylase RimI-like enzyme</fullName>
    </submittedName>
</protein>
<accession>A0A4R2L065</accession>
<dbReference type="Pfam" id="PF00583">
    <property type="entry name" value="Acetyltransf_1"/>
    <property type="match status" value="1"/>
</dbReference>